<dbReference type="GO" id="GO:0008168">
    <property type="term" value="F:methyltransferase activity"/>
    <property type="evidence" value="ECO:0007669"/>
    <property type="project" value="UniProtKB-KW"/>
</dbReference>
<proteinExistence type="predicted"/>
<organism evidence="1 2">
    <name type="scientific">Paramagnetospirillum caucaseum</name>
    <dbReference type="NCBI Taxonomy" id="1244869"/>
    <lineage>
        <taxon>Bacteria</taxon>
        <taxon>Pseudomonadati</taxon>
        <taxon>Pseudomonadota</taxon>
        <taxon>Alphaproteobacteria</taxon>
        <taxon>Rhodospirillales</taxon>
        <taxon>Magnetospirillaceae</taxon>
        <taxon>Paramagnetospirillum</taxon>
    </lineage>
</organism>
<dbReference type="PATRIC" id="fig|1244869.3.peg.2807"/>
<sequence length="202" mass="22848">MSSLLREFHRRHFTTRRAEVLAARIAALLPQGASVLDVGCGNGLVESLMLRRRPDLSAQGVDIRIRPECLIPAREYDGKTIPLADDSVDYAMIIDVLHHTDDPEVLMREACRVARKGLVIKDHLIHGLFAESTLKLMDWAGNAPYGTVLTYNFWAEEQWRAAWLRLGLRVTDWQGALGIYGWPLTLMCDRSLHFLARLDKAS</sequence>
<reference evidence="1 2" key="1">
    <citation type="journal article" date="2014" name="Genome Announc.">
        <title>Draft Genome Sequence of Magnetospirillum sp. Strain SO-1, a Freshwater Magnetotactic Bacterium Isolated from the Ol'khovka River, Russia.</title>
        <authorList>
            <person name="Grouzdev D.S."/>
            <person name="Dziuba M.V."/>
            <person name="Sukhacheva M.S."/>
            <person name="Mardanov A.V."/>
            <person name="Beletskiy A.V."/>
            <person name="Kuznetsov B.B."/>
            <person name="Skryabin K.G."/>
        </authorList>
    </citation>
    <scope>NUCLEOTIDE SEQUENCE [LARGE SCALE GENOMIC DNA]</scope>
    <source>
        <strain evidence="1 2">SO-1</strain>
    </source>
</reference>
<accession>M2Z4N1</accession>
<dbReference type="InterPro" id="IPR029063">
    <property type="entry name" value="SAM-dependent_MTases_sf"/>
</dbReference>
<protein>
    <submittedName>
        <fullName evidence="1">Methylase</fullName>
    </submittedName>
</protein>
<comment type="caution">
    <text evidence="1">The sequence shown here is derived from an EMBL/GenBank/DDBJ whole genome shotgun (WGS) entry which is preliminary data.</text>
</comment>
<dbReference type="STRING" id="1244869.H261_13930"/>
<dbReference type="OrthoDB" id="9801573at2"/>
<keyword evidence="1" id="KW-0808">Transferase</keyword>
<keyword evidence="1" id="KW-0489">Methyltransferase</keyword>
<dbReference type="Pfam" id="PF13489">
    <property type="entry name" value="Methyltransf_23"/>
    <property type="match status" value="1"/>
</dbReference>
<dbReference type="GO" id="GO:0032259">
    <property type="term" value="P:methylation"/>
    <property type="evidence" value="ECO:0007669"/>
    <property type="project" value="UniProtKB-KW"/>
</dbReference>
<dbReference type="RefSeq" id="WP_008618588.1">
    <property type="nucleotide sequence ID" value="NZ_AONQ01000037.1"/>
</dbReference>
<dbReference type="EMBL" id="AONQ01000037">
    <property type="protein sequence ID" value="EME69320.1"/>
    <property type="molecule type" value="Genomic_DNA"/>
</dbReference>
<dbReference type="SUPFAM" id="SSF53335">
    <property type="entry name" value="S-adenosyl-L-methionine-dependent methyltransferases"/>
    <property type="match status" value="1"/>
</dbReference>
<name>M2Z4N1_9PROT</name>
<dbReference type="eggNOG" id="COG2226">
    <property type="taxonomic scope" value="Bacteria"/>
</dbReference>
<dbReference type="AlphaFoldDB" id="M2Z4N1"/>
<keyword evidence="2" id="KW-1185">Reference proteome</keyword>
<gene>
    <name evidence="1" type="ORF">H261_13930</name>
</gene>
<evidence type="ECO:0000313" key="1">
    <source>
        <dbReference type="EMBL" id="EME69320.1"/>
    </source>
</evidence>
<dbReference type="Proteomes" id="UP000011744">
    <property type="component" value="Unassembled WGS sequence"/>
</dbReference>
<evidence type="ECO:0000313" key="2">
    <source>
        <dbReference type="Proteomes" id="UP000011744"/>
    </source>
</evidence>
<dbReference type="Gene3D" id="3.40.50.150">
    <property type="entry name" value="Vaccinia Virus protein VP39"/>
    <property type="match status" value="1"/>
</dbReference>